<feature type="chain" id="PRO_5008536328" description="Cupin 2 conserved barrel domain-containing protein" evidence="1">
    <location>
        <begin position="23"/>
        <end position="197"/>
    </location>
</feature>
<reference evidence="2" key="1">
    <citation type="submission" date="2016-07" db="EMBL/GenBank/DDBJ databases">
        <title>Microvirga ossetica sp. nov. a new species of rhizobia isolated from root nodules of the legume species Vicia alpestris Steven originated from North Ossetia region in the Caucasus.</title>
        <authorList>
            <person name="Safronova V.I."/>
            <person name="Kuznetsova I.G."/>
            <person name="Sazanova A.L."/>
            <person name="Belimov A."/>
            <person name="Andronov E."/>
            <person name="Osledkin Y.S."/>
            <person name="Onishchuk O.P."/>
            <person name="Kurchak O.N."/>
            <person name="Shaposhnikov A.I."/>
            <person name="Willems A."/>
            <person name="Tikhonovich I.A."/>
        </authorList>
    </citation>
    <scope>NUCLEOTIDE SEQUENCE [LARGE SCALE GENOMIC DNA]</scope>
    <source>
        <strain evidence="2">V5/3M</strain>
    </source>
</reference>
<protein>
    <recommendedName>
        <fullName evidence="3">Cupin 2 conserved barrel domain-containing protein</fullName>
    </recommendedName>
</protein>
<keyword evidence="1" id="KW-0732">Signal</keyword>
<dbReference type="KEGG" id="moc:BB934_07555"/>
<feature type="signal peptide" evidence="1">
    <location>
        <begin position="1"/>
        <end position="22"/>
    </location>
</feature>
<evidence type="ECO:0000313" key="2">
    <source>
        <dbReference type="EMBL" id="ANY81650.1"/>
    </source>
</evidence>
<dbReference type="InterPro" id="IPR014710">
    <property type="entry name" value="RmlC-like_jellyroll"/>
</dbReference>
<evidence type="ECO:0000256" key="1">
    <source>
        <dbReference type="SAM" id="SignalP"/>
    </source>
</evidence>
<dbReference type="Gene3D" id="2.60.120.10">
    <property type="entry name" value="Jelly Rolls"/>
    <property type="match status" value="1"/>
</dbReference>
<name>A0A1B2ENX6_9HYPH</name>
<sequence>MRKILIKVFVSGLFILPSLAMAQQQSFFVKSLIEKKVAELPSGDLFWQIENFDTKEQAQAAAGPYGLVADYDSKVWLFRLARAGDRTKDGKKVAEIGPIPRIEATEYLLRVNEAGGPEGSATAAHTHPGSEAFYVLKGELSQKTPHGVARVAAGQNMVGHGGGTPMVVSNSGSGDLRELALFVVDATKPFSSPAQLP</sequence>
<dbReference type="AlphaFoldDB" id="A0A1B2ENX6"/>
<dbReference type="EMBL" id="CP016616">
    <property type="protein sequence ID" value="ANY81650.1"/>
    <property type="molecule type" value="Genomic_DNA"/>
</dbReference>
<dbReference type="SUPFAM" id="SSF51182">
    <property type="entry name" value="RmlC-like cupins"/>
    <property type="match status" value="1"/>
</dbReference>
<accession>A0A1B2ENX6</accession>
<proteinExistence type="predicted"/>
<gene>
    <name evidence="2" type="ORF">BB934_07555</name>
</gene>
<dbReference type="InterPro" id="IPR011051">
    <property type="entry name" value="RmlC_Cupin_sf"/>
</dbReference>
<organism evidence="2">
    <name type="scientific">Microvirga ossetica</name>
    <dbReference type="NCBI Taxonomy" id="1882682"/>
    <lineage>
        <taxon>Bacteria</taxon>
        <taxon>Pseudomonadati</taxon>
        <taxon>Pseudomonadota</taxon>
        <taxon>Alphaproteobacteria</taxon>
        <taxon>Hyphomicrobiales</taxon>
        <taxon>Methylobacteriaceae</taxon>
        <taxon>Microvirga</taxon>
    </lineage>
</organism>
<evidence type="ECO:0008006" key="3">
    <source>
        <dbReference type="Google" id="ProtNLM"/>
    </source>
</evidence>